<dbReference type="PANTHER" id="PTHR10598">
    <property type="entry name" value="SET1/ASH2 HISTONE METHYLTRANSFERASE COMPLEX SUBUNIT ASH2"/>
    <property type="match status" value="1"/>
</dbReference>
<dbReference type="Gene3D" id="2.60.120.920">
    <property type="match status" value="1"/>
</dbReference>
<comment type="caution">
    <text evidence="6">The sequence shown here is derived from an EMBL/GenBank/DDBJ whole genome shotgun (WGS) entry which is preliminary data.</text>
</comment>
<dbReference type="InterPro" id="IPR013320">
    <property type="entry name" value="ConA-like_dom_sf"/>
</dbReference>
<evidence type="ECO:0000256" key="1">
    <source>
        <dbReference type="ARBA" id="ARBA00004123"/>
    </source>
</evidence>
<dbReference type="SUPFAM" id="SSF49899">
    <property type="entry name" value="Concanavalin A-like lectins/glucanases"/>
    <property type="match status" value="1"/>
</dbReference>
<comment type="similarity">
    <text evidence="3">Belongs to the cclA family.</text>
</comment>
<gene>
    <name evidence="6" type="ORF">IFR04_012898</name>
</gene>
<sequence>MAKRNIKIVSRRGGKKLATKMSAGEASPHREATPTASTPISSIPQKRALEDDHQPAVSSPLNPDFKSKPQDDAPLARERASRAKKESLKKRESKAGSLAPDSSARATPDPKSAKSKKSEPDLAPIRYKLPPPKSTDFEAPRGPIFIPADTRTAPDGSEIQFNETTDHVYNKKGFHYTHCIADPAFPSSLFYRQSEAEPFIPRLNFEDTSTHMFLDESGRHVTTDKGFRMAKANVGVREGRWYYECRITSGIPKRKSSAPVESNGHVRMGWARREATLDAPVGYDAYSYGLRDASGQKVFMSRPKDFFPNNEDIREGDVIGLEINLPSESLHRKVVEGHYNPAVDLEDEGNVGIERPDIIRDRVPIRFKTHLYFEQIEYQATKELEELMNPSPVIQSTGGVGGSTQQPGPTHPIPALRTLPHSNIKIYKNGHYIGTPFTNLLAFLPPASKPLTQVGAREGLDNGMLGYYPAVSVFRGGAAEVNFGPDFWYPPQEEGEPDDEVDMIGSDQPVATKVPKLRATGERFDEQIVEDIVYDLVDEVDFWMQDGGVSGKGATTGVRSTAGVSAHNGISGGVLGSEEIKELVQEDD</sequence>
<proteinExistence type="inferred from homology"/>
<dbReference type="EMBL" id="JAFJYH010000287">
    <property type="protein sequence ID" value="KAG4413982.1"/>
    <property type="molecule type" value="Genomic_DNA"/>
</dbReference>
<dbReference type="Proteomes" id="UP000664132">
    <property type="component" value="Unassembled WGS sequence"/>
</dbReference>
<dbReference type="PANTHER" id="PTHR10598:SF0">
    <property type="entry name" value="SET1_ASH2 HISTONE METHYLTRANSFERASE COMPLEX SUBUNIT ASH2"/>
    <property type="match status" value="1"/>
</dbReference>
<evidence type="ECO:0000256" key="2">
    <source>
        <dbReference type="ARBA" id="ARBA00023242"/>
    </source>
</evidence>
<dbReference type="OrthoDB" id="10266026at2759"/>
<dbReference type="GO" id="GO:0000976">
    <property type="term" value="F:transcription cis-regulatory region binding"/>
    <property type="evidence" value="ECO:0007669"/>
    <property type="project" value="TreeGrafter"/>
</dbReference>
<evidence type="ECO:0000259" key="5">
    <source>
        <dbReference type="PROSITE" id="PS50188"/>
    </source>
</evidence>
<dbReference type="InterPro" id="IPR003877">
    <property type="entry name" value="SPRY_dom"/>
</dbReference>
<feature type="compositionally biased region" description="Basic and acidic residues" evidence="4">
    <location>
        <begin position="65"/>
        <end position="94"/>
    </location>
</feature>
<feature type="compositionally biased region" description="Basic residues" evidence="4">
    <location>
        <begin position="1"/>
        <end position="18"/>
    </location>
</feature>
<dbReference type="PROSITE" id="PS50188">
    <property type="entry name" value="B302_SPRY"/>
    <property type="match status" value="1"/>
</dbReference>
<dbReference type="InterPro" id="IPR001870">
    <property type="entry name" value="B30.2/SPRY"/>
</dbReference>
<dbReference type="CDD" id="cd12872">
    <property type="entry name" value="SPRY_Ash2"/>
    <property type="match status" value="1"/>
</dbReference>
<dbReference type="InterPro" id="IPR043136">
    <property type="entry name" value="B30.2/SPRY_sf"/>
</dbReference>
<keyword evidence="2" id="KW-0539">Nucleus</keyword>
<feature type="domain" description="B30.2/SPRY" evidence="5">
    <location>
        <begin position="181"/>
        <end position="378"/>
    </location>
</feature>
<reference evidence="6" key="1">
    <citation type="submission" date="2021-02" db="EMBL/GenBank/DDBJ databases">
        <title>Genome sequence Cadophora malorum strain M34.</title>
        <authorList>
            <person name="Stefanovic E."/>
            <person name="Vu D."/>
            <person name="Scully C."/>
            <person name="Dijksterhuis J."/>
            <person name="Roader J."/>
            <person name="Houbraken J."/>
        </authorList>
    </citation>
    <scope>NUCLEOTIDE SEQUENCE</scope>
    <source>
        <strain evidence="6">M34</strain>
    </source>
</reference>
<protein>
    <recommendedName>
        <fullName evidence="5">B30.2/SPRY domain-containing protein</fullName>
    </recommendedName>
</protein>
<dbReference type="GO" id="GO:0048188">
    <property type="term" value="C:Set1C/COMPASS complex"/>
    <property type="evidence" value="ECO:0007669"/>
    <property type="project" value="InterPro"/>
</dbReference>
<evidence type="ECO:0000256" key="4">
    <source>
        <dbReference type="SAM" id="MobiDB-lite"/>
    </source>
</evidence>
<accession>A0A8H7W3N5</accession>
<evidence type="ECO:0000256" key="3">
    <source>
        <dbReference type="ARBA" id="ARBA00038149"/>
    </source>
</evidence>
<dbReference type="AlphaFoldDB" id="A0A8H7W3N5"/>
<evidence type="ECO:0000313" key="7">
    <source>
        <dbReference type="Proteomes" id="UP000664132"/>
    </source>
</evidence>
<dbReference type="SMART" id="SM00449">
    <property type="entry name" value="SPRY"/>
    <property type="match status" value="1"/>
</dbReference>
<comment type="subcellular location">
    <subcellularLocation>
        <location evidence="1">Nucleus</location>
    </subcellularLocation>
</comment>
<keyword evidence="7" id="KW-1185">Reference proteome</keyword>
<dbReference type="InterPro" id="IPR037353">
    <property type="entry name" value="ASH2"/>
</dbReference>
<feature type="compositionally biased region" description="Polar residues" evidence="4">
    <location>
        <begin position="34"/>
        <end position="44"/>
    </location>
</feature>
<evidence type="ECO:0000313" key="6">
    <source>
        <dbReference type="EMBL" id="KAG4413982.1"/>
    </source>
</evidence>
<organism evidence="6 7">
    <name type="scientific">Cadophora malorum</name>
    <dbReference type="NCBI Taxonomy" id="108018"/>
    <lineage>
        <taxon>Eukaryota</taxon>
        <taxon>Fungi</taxon>
        <taxon>Dikarya</taxon>
        <taxon>Ascomycota</taxon>
        <taxon>Pezizomycotina</taxon>
        <taxon>Leotiomycetes</taxon>
        <taxon>Helotiales</taxon>
        <taxon>Ploettnerulaceae</taxon>
        <taxon>Cadophora</taxon>
    </lineage>
</organism>
<feature type="region of interest" description="Disordered" evidence="4">
    <location>
        <begin position="1"/>
        <end position="157"/>
    </location>
</feature>
<name>A0A8H7W3N5_9HELO</name>